<organism evidence="1 2">
    <name type="scientific">Phormidium pseudopriestleyi FRX01</name>
    <dbReference type="NCBI Taxonomy" id="1759528"/>
    <lineage>
        <taxon>Bacteria</taxon>
        <taxon>Bacillati</taxon>
        <taxon>Cyanobacteriota</taxon>
        <taxon>Cyanophyceae</taxon>
        <taxon>Oscillatoriophycideae</taxon>
        <taxon>Oscillatoriales</taxon>
        <taxon>Oscillatoriaceae</taxon>
        <taxon>Phormidium</taxon>
    </lineage>
</organism>
<evidence type="ECO:0000313" key="1">
    <source>
        <dbReference type="EMBL" id="MBO0351821.1"/>
    </source>
</evidence>
<proteinExistence type="predicted"/>
<comment type="caution">
    <text evidence="1">The sequence shown here is derived from an EMBL/GenBank/DDBJ whole genome shotgun (WGS) entry which is preliminary data.</text>
</comment>
<name>A0ABS3FYX1_9CYAN</name>
<dbReference type="Proteomes" id="UP000664844">
    <property type="component" value="Unassembled WGS sequence"/>
</dbReference>
<dbReference type="RefSeq" id="WP_207090251.1">
    <property type="nucleotide sequence ID" value="NZ_JAFLQW010000590.1"/>
</dbReference>
<keyword evidence="2" id="KW-1185">Reference proteome</keyword>
<accession>A0ABS3FYX1</accession>
<gene>
    <name evidence="1" type="ORF">J0895_22605</name>
</gene>
<dbReference type="InterPro" id="IPR025455">
    <property type="entry name" value="DUF4276"/>
</dbReference>
<evidence type="ECO:0000313" key="2">
    <source>
        <dbReference type="Proteomes" id="UP000664844"/>
    </source>
</evidence>
<sequence>MRYLGMALFAEGPTDYRFLPPVLRRTTENLCLQRAVTTIELGEILPLYSPLKYRKADLETQILEAAREAQGSFDILFIHTDGAGDPTAAYAERVQRASERVAAEIQPPQQRTIGVVPVREMEAWTLVDGDALRLGFGTVLNDSALGIPAKAREVEKILDPKQTLNLVYRQVMGSRRRKTSRKVEEFFEAIAERVQLSCLRQVPAFQRFEQELSDVIVELGYLTKSNE</sequence>
<dbReference type="Pfam" id="PF14103">
    <property type="entry name" value="DUF4276"/>
    <property type="match status" value="1"/>
</dbReference>
<reference evidence="1 2" key="1">
    <citation type="submission" date="2021-03" db="EMBL/GenBank/DDBJ databases">
        <title>Metabolic Capacity of the Antarctic Cyanobacterium Phormidium pseudopriestleyi that Sustains Oxygenic Photosynthesis in the Presence of Hydrogen Sulfide.</title>
        <authorList>
            <person name="Lumian J.E."/>
            <person name="Jungblut A.D."/>
            <person name="Dillon M.L."/>
            <person name="Hawes I."/>
            <person name="Doran P.T."/>
            <person name="Mackey T.J."/>
            <person name="Dick G.J."/>
            <person name="Grettenberger C.L."/>
            <person name="Sumner D.Y."/>
        </authorList>
    </citation>
    <scope>NUCLEOTIDE SEQUENCE [LARGE SCALE GENOMIC DNA]</scope>
    <source>
        <strain evidence="1 2">FRX01</strain>
    </source>
</reference>
<protein>
    <submittedName>
        <fullName evidence="1">DUF4276 family protein</fullName>
    </submittedName>
</protein>
<dbReference type="EMBL" id="JAFLQW010000590">
    <property type="protein sequence ID" value="MBO0351821.1"/>
    <property type="molecule type" value="Genomic_DNA"/>
</dbReference>